<sequence>MFASAEHRTVDFDSGNQYIGRNPFPREMHLPVDDHATPAGLYSESIKLGEIDGAGEGFRLLLPFSLKGGDDGARLSDGSSVEEGSVADLFQHGLFPLGSGGGQRAQRLERLFDTWTQLVQRGVWAVGVDGVEGSMDVFKDAEGASSSDYWIPLDTTV</sequence>
<comment type="caution">
    <text evidence="1">The sequence shown here is derived from an EMBL/GenBank/DDBJ whole genome shotgun (WGS) entry which is preliminary data.</text>
</comment>
<keyword evidence="2" id="KW-1185">Reference proteome</keyword>
<evidence type="ECO:0000313" key="2">
    <source>
        <dbReference type="Proteomes" id="UP001143910"/>
    </source>
</evidence>
<dbReference type="EMBL" id="JANJQO010000250">
    <property type="protein sequence ID" value="KAJ2979817.1"/>
    <property type="molecule type" value="Genomic_DNA"/>
</dbReference>
<evidence type="ECO:0000313" key="1">
    <source>
        <dbReference type="EMBL" id="KAJ2979817.1"/>
    </source>
</evidence>
<dbReference type="Proteomes" id="UP001143910">
    <property type="component" value="Unassembled WGS sequence"/>
</dbReference>
<gene>
    <name evidence="1" type="ORF">NQ176_g3018</name>
</gene>
<protein>
    <submittedName>
        <fullName evidence="1">Uncharacterized protein</fullName>
    </submittedName>
</protein>
<proteinExistence type="predicted"/>
<organism evidence="1 2">
    <name type="scientific">Zarea fungicola</name>
    <dbReference type="NCBI Taxonomy" id="93591"/>
    <lineage>
        <taxon>Eukaryota</taxon>
        <taxon>Fungi</taxon>
        <taxon>Dikarya</taxon>
        <taxon>Ascomycota</taxon>
        <taxon>Pezizomycotina</taxon>
        <taxon>Sordariomycetes</taxon>
        <taxon>Hypocreomycetidae</taxon>
        <taxon>Hypocreales</taxon>
        <taxon>Cordycipitaceae</taxon>
        <taxon>Zarea</taxon>
    </lineage>
</organism>
<accession>A0ACC1NLM3</accession>
<reference evidence="1" key="1">
    <citation type="submission" date="2022-08" db="EMBL/GenBank/DDBJ databases">
        <title>Genome Sequence of Lecanicillium fungicola.</title>
        <authorList>
            <person name="Buettner E."/>
        </authorList>
    </citation>
    <scope>NUCLEOTIDE SEQUENCE</scope>
    <source>
        <strain evidence="1">Babe33</strain>
    </source>
</reference>
<name>A0ACC1NLM3_9HYPO</name>